<dbReference type="RefSeq" id="WP_378551008.1">
    <property type="nucleotide sequence ID" value="NZ_JBHSBA010000006.1"/>
</dbReference>
<name>A0ABV8L5G5_9NOCA</name>
<proteinExistence type="predicted"/>
<reference evidence="2" key="1">
    <citation type="journal article" date="2019" name="Int. J. Syst. Evol. Microbiol.">
        <title>The Global Catalogue of Microorganisms (GCM) 10K type strain sequencing project: providing services to taxonomists for standard genome sequencing and annotation.</title>
        <authorList>
            <consortium name="The Broad Institute Genomics Platform"/>
            <consortium name="The Broad Institute Genome Sequencing Center for Infectious Disease"/>
            <person name="Wu L."/>
            <person name="Ma J."/>
        </authorList>
    </citation>
    <scope>NUCLEOTIDE SEQUENCE [LARGE SCALE GENOMIC DNA]</scope>
    <source>
        <strain evidence="2">CGMCC 4.7204</strain>
    </source>
</reference>
<evidence type="ECO:0000313" key="1">
    <source>
        <dbReference type="EMBL" id="MFC4126037.1"/>
    </source>
</evidence>
<evidence type="ECO:0008006" key="3">
    <source>
        <dbReference type="Google" id="ProtNLM"/>
    </source>
</evidence>
<organism evidence="1 2">
    <name type="scientific">Nocardia rhizosphaerae</name>
    <dbReference type="NCBI Taxonomy" id="1691571"/>
    <lineage>
        <taxon>Bacteria</taxon>
        <taxon>Bacillati</taxon>
        <taxon>Actinomycetota</taxon>
        <taxon>Actinomycetes</taxon>
        <taxon>Mycobacteriales</taxon>
        <taxon>Nocardiaceae</taxon>
        <taxon>Nocardia</taxon>
    </lineage>
</organism>
<keyword evidence="2" id="KW-1185">Reference proteome</keyword>
<sequence>MPTAKPAHEAAICAVLSAPRAQTYISAANGDIARAVALYGWNARVSAALMLPAHFAEVATRNAVSDALTALYGAKWPWDGTFERSLPSPGGPTYNPRHDLIRTRSRETTPGKVIAELKFAFWQSMFTARHDGRIWDQQILTLFPHGPRRTTRQLRGRIYADLDAIRRLRNRIAHHEPIFTRNLPDDLTRLLDLVELRCSDTAAWVRSMEGVSVILSQRP</sequence>
<evidence type="ECO:0000313" key="2">
    <source>
        <dbReference type="Proteomes" id="UP001595767"/>
    </source>
</evidence>
<comment type="caution">
    <text evidence="1">The sequence shown here is derived from an EMBL/GenBank/DDBJ whole genome shotgun (WGS) entry which is preliminary data.</text>
</comment>
<accession>A0ABV8L5G5</accession>
<protein>
    <recommendedName>
        <fullName evidence="3">Abi-like protein</fullName>
    </recommendedName>
</protein>
<gene>
    <name evidence="1" type="ORF">ACFOW8_13970</name>
</gene>
<dbReference type="EMBL" id="JBHSBA010000006">
    <property type="protein sequence ID" value="MFC4126037.1"/>
    <property type="molecule type" value="Genomic_DNA"/>
</dbReference>
<dbReference type="Proteomes" id="UP001595767">
    <property type="component" value="Unassembled WGS sequence"/>
</dbReference>